<organism evidence="1 2">
    <name type="scientific">Orbilia oligospora</name>
    <name type="common">Nematode-trapping fungus</name>
    <name type="synonym">Arthrobotrys oligospora</name>
    <dbReference type="NCBI Taxonomy" id="2813651"/>
    <lineage>
        <taxon>Eukaryota</taxon>
        <taxon>Fungi</taxon>
        <taxon>Dikarya</taxon>
        <taxon>Ascomycota</taxon>
        <taxon>Pezizomycotina</taxon>
        <taxon>Orbiliomycetes</taxon>
        <taxon>Orbiliales</taxon>
        <taxon>Orbiliaceae</taxon>
        <taxon>Orbilia</taxon>
    </lineage>
</organism>
<protein>
    <submittedName>
        <fullName evidence="1">Uncharacterized protein</fullName>
    </submittedName>
</protein>
<evidence type="ECO:0000313" key="2">
    <source>
        <dbReference type="Proteomes" id="UP000483672"/>
    </source>
</evidence>
<evidence type="ECO:0000313" key="1">
    <source>
        <dbReference type="EMBL" id="KAF3215322.1"/>
    </source>
</evidence>
<name>A0A6G1LZX6_ORBOL</name>
<dbReference type="EMBL" id="WIPF01000068">
    <property type="protein sequence ID" value="KAF3215322.1"/>
    <property type="molecule type" value="Genomic_DNA"/>
</dbReference>
<gene>
    <name evidence="1" type="ORF">TWF191_009303</name>
</gene>
<reference evidence="1 2" key="1">
    <citation type="submission" date="2019-06" db="EMBL/GenBank/DDBJ databases">
        <authorList>
            <person name="Palmer J.M."/>
        </authorList>
    </citation>
    <scope>NUCLEOTIDE SEQUENCE [LARGE SCALE GENOMIC DNA]</scope>
    <source>
        <strain evidence="1 2">TWF191</strain>
    </source>
</reference>
<comment type="caution">
    <text evidence="1">The sequence shown here is derived from an EMBL/GenBank/DDBJ whole genome shotgun (WGS) entry which is preliminary data.</text>
</comment>
<dbReference type="AlphaFoldDB" id="A0A6G1LZX6"/>
<proteinExistence type="predicted"/>
<sequence length="164" mass="18766">MCIVNEYISRTGCGHNVDVFRRCAKAINEGQIQCDSTYIAKPISLENKRCENCGSNDKDEVPQNQKLKLNRAKHLFDKLLQYPRRIKHGAHERCSPPRFQQVASMANGRWKGGQGIRKTRPKPRKGDRIEFDAACVDYLNMELDYGEAKENNRLKSSGKQTEPI</sequence>
<dbReference type="Proteomes" id="UP000483672">
    <property type="component" value="Unassembled WGS sequence"/>
</dbReference>
<accession>A0A6G1LZX6</accession>